<dbReference type="InterPro" id="IPR016181">
    <property type="entry name" value="Acyl_CoA_acyltransferase"/>
</dbReference>
<organism evidence="2 3">
    <name type="scientific">Luteimonas cucumeris</name>
    <dbReference type="NCBI Taxonomy" id="985012"/>
    <lineage>
        <taxon>Bacteria</taxon>
        <taxon>Pseudomonadati</taxon>
        <taxon>Pseudomonadota</taxon>
        <taxon>Gammaproteobacteria</taxon>
        <taxon>Lysobacterales</taxon>
        <taxon>Lysobacteraceae</taxon>
        <taxon>Luteimonas</taxon>
    </lineage>
</organism>
<evidence type="ECO:0000313" key="2">
    <source>
        <dbReference type="EMBL" id="TWI00296.1"/>
    </source>
</evidence>
<keyword evidence="3" id="KW-1185">Reference proteome</keyword>
<proteinExistence type="predicted"/>
<dbReference type="AlphaFoldDB" id="A0A562KYF5"/>
<gene>
    <name evidence="2" type="ORF">IP90_02842</name>
</gene>
<evidence type="ECO:0000313" key="3">
    <source>
        <dbReference type="Proteomes" id="UP000315167"/>
    </source>
</evidence>
<sequence length="184" mass="20832">MNVIAPLRFRDATPADVDALVTLVTSAYRGDASRAGWTTEADLLDGNRIDPEVLRQDLARPRSRVLVGERPSTDPEQAGELLACAHVAEEDGAGYFGMFSVRPDLQGSGIGKRLLDEAERVVRDEWQLPTMQMTVIDIRDELIAFYERRGYVRTGIYKPFPHGDERFGRPKRDDLRFEVLEKRL</sequence>
<dbReference type="PANTHER" id="PTHR43617:SF9">
    <property type="entry name" value="GNAT FAMILY ACETYLTRANSFERASE"/>
    <property type="match status" value="1"/>
</dbReference>
<dbReference type="Proteomes" id="UP000315167">
    <property type="component" value="Unassembled WGS sequence"/>
</dbReference>
<dbReference type="Gene3D" id="3.40.630.30">
    <property type="match status" value="1"/>
</dbReference>
<evidence type="ECO:0000259" key="1">
    <source>
        <dbReference type="PROSITE" id="PS51186"/>
    </source>
</evidence>
<dbReference type="GO" id="GO:0016747">
    <property type="term" value="F:acyltransferase activity, transferring groups other than amino-acyl groups"/>
    <property type="evidence" value="ECO:0007669"/>
    <property type="project" value="InterPro"/>
</dbReference>
<dbReference type="EMBL" id="VLKN01000007">
    <property type="protein sequence ID" value="TWI00296.1"/>
    <property type="molecule type" value="Genomic_DNA"/>
</dbReference>
<comment type="caution">
    <text evidence="2">The sequence shown here is derived from an EMBL/GenBank/DDBJ whole genome shotgun (WGS) entry which is preliminary data.</text>
</comment>
<protein>
    <submittedName>
        <fullName evidence="2">Acetyltransferase (GNAT) family protein</fullName>
    </submittedName>
</protein>
<dbReference type="PANTHER" id="PTHR43617">
    <property type="entry name" value="L-AMINO ACID N-ACETYLTRANSFERASE"/>
    <property type="match status" value="1"/>
</dbReference>
<feature type="domain" description="N-acetyltransferase" evidence="1">
    <location>
        <begin position="7"/>
        <end position="176"/>
    </location>
</feature>
<accession>A0A562KYF5</accession>
<dbReference type="SUPFAM" id="SSF55729">
    <property type="entry name" value="Acyl-CoA N-acyltransferases (Nat)"/>
    <property type="match status" value="1"/>
</dbReference>
<dbReference type="InterPro" id="IPR000182">
    <property type="entry name" value="GNAT_dom"/>
</dbReference>
<reference evidence="2 3" key="1">
    <citation type="journal article" date="2015" name="Stand. Genomic Sci.">
        <title>Genomic Encyclopedia of Bacterial and Archaeal Type Strains, Phase III: the genomes of soil and plant-associated and newly described type strains.</title>
        <authorList>
            <person name="Whitman W.B."/>
            <person name="Woyke T."/>
            <person name="Klenk H.P."/>
            <person name="Zhou Y."/>
            <person name="Lilburn T.G."/>
            <person name="Beck B.J."/>
            <person name="De Vos P."/>
            <person name="Vandamme P."/>
            <person name="Eisen J.A."/>
            <person name="Garrity G."/>
            <person name="Hugenholtz P."/>
            <person name="Kyrpides N.C."/>
        </authorList>
    </citation>
    <scope>NUCLEOTIDE SEQUENCE [LARGE SCALE GENOMIC DNA]</scope>
    <source>
        <strain evidence="2 3">CGMCC 1.10821</strain>
    </source>
</reference>
<name>A0A562KYF5_9GAMM</name>
<dbReference type="Pfam" id="PF00583">
    <property type="entry name" value="Acetyltransf_1"/>
    <property type="match status" value="1"/>
</dbReference>
<dbReference type="CDD" id="cd04301">
    <property type="entry name" value="NAT_SF"/>
    <property type="match status" value="1"/>
</dbReference>
<dbReference type="InterPro" id="IPR050276">
    <property type="entry name" value="MshD_Acetyltransferase"/>
</dbReference>
<keyword evidence="2" id="KW-0808">Transferase</keyword>
<dbReference type="PROSITE" id="PS51186">
    <property type="entry name" value="GNAT"/>
    <property type="match status" value="1"/>
</dbReference>